<dbReference type="InterPro" id="IPR036291">
    <property type="entry name" value="NAD(P)-bd_dom_sf"/>
</dbReference>
<keyword evidence="1" id="KW-0472">Membrane</keyword>
<reference evidence="4" key="1">
    <citation type="submission" date="2025-08" db="UniProtKB">
        <authorList>
            <consortium name="RefSeq"/>
        </authorList>
    </citation>
    <scope>IDENTIFICATION</scope>
</reference>
<dbReference type="AlphaFoldDB" id="A0A6J0PKQ7"/>
<dbReference type="Pfam" id="PF22917">
    <property type="entry name" value="PRISE"/>
    <property type="match status" value="1"/>
</dbReference>
<feature type="transmembrane region" description="Helical" evidence="1">
    <location>
        <begin position="18"/>
        <end position="39"/>
    </location>
</feature>
<evidence type="ECO:0000313" key="4">
    <source>
        <dbReference type="RefSeq" id="XP_019707137.2"/>
    </source>
</evidence>
<dbReference type="Proteomes" id="UP000504607">
    <property type="component" value="Chromosome 1"/>
</dbReference>
<evidence type="ECO:0000256" key="1">
    <source>
        <dbReference type="SAM" id="Phobius"/>
    </source>
</evidence>
<feature type="domain" description="PRISE-like Rossmann-fold" evidence="2">
    <location>
        <begin position="5"/>
        <end position="141"/>
    </location>
</feature>
<proteinExistence type="predicted"/>
<dbReference type="InterPro" id="IPR055222">
    <property type="entry name" value="PRISE-like_Rossmann-fold"/>
</dbReference>
<name>A0A6J0PKQ7_ELAGV</name>
<keyword evidence="3" id="KW-1185">Reference proteome</keyword>
<dbReference type="OrthoDB" id="1731983at2759"/>
<keyword evidence="1" id="KW-0812">Transmembrane</keyword>
<gene>
    <name evidence="4" type="primary">LOC109506055</name>
</gene>
<dbReference type="GO" id="GO:0016627">
    <property type="term" value="F:oxidoreductase activity, acting on the CH-CH group of donors"/>
    <property type="evidence" value="ECO:0007669"/>
    <property type="project" value="UniProtKB-ARBA"/>
</dbReference>
<dbReference type="RefSeq" id="XP_019707137.2">
    <property type="nucleotide sequence ID" value="XM_019851578.2"/>
</dbReference>
<evidence type="ECO:0000259" key="2">
    <source>
        <dbReference type="Pfam" id="PF22917"/>
    </source>
</evidence>
<accession>A0A6J0PKQ7</accession>
<dbReference type="InParanoid" id="A0A6J0PKQ7"/>
<organism evidence="3 4">
    <name type="scientific">Elaeis guineensis var. tenera</name>
    <name type="common">Oil palm</name>
    <dbReference type="NCBI Taxonomy" id="51953"/>
    <lineage>
        <taxon>Eukaryota</taxon>
        <taxon>Viridiplantae</taxon>
        <taxon>Streptophyta</taxon>
        <taxon>Embryophyta</taxon>
        <taxon>Tracheophyta</taxon>
        <taxon>Spermatophyta</taxon>
        <taxon>Magnoliopsida</taxon>
        <taxon>Liliopsida</taxon>
        <taxon>Arecaceae</taxon>
        <taxon>Arecoideae</taxon>
        <taxon>Cocoseae</taxon>
        <taxon>Elaeidinae</taxon>
        <taxon>Elaeis</taxon>
    </lineage>
</organism>
<protein>
    <submittedName>
        <fullName evidence="4">3-oxo-Delta(4,5)-steroid 5-beta-reductase</fullName>
    </submittedName>
</protein>
<evidence type="ECO:0000313" key="3">
    <source>
        <dbReference type="Proteomes" id="UP000504607"/>
    </source>
</evidence>
<keyword evidence="1" id="KW-1133">Transmembrane helix</keyword>
<sequence>MAKRDGTVTWSIHRPTTIFGFSTYSLMNLVGSLCAYAAICRREGAPLKWPGSRVVWEDFSDASDADMIAEHQIWAAIDPYAKNEAFNCSNGDLFKWKHLWPLLAREFGVEWVGYEGEEQRFKLVDAMKEKEGLWEEIVAEHELAPTRLEEVGNWWFVDAVFGVEEVHLDSMNKSKEHGFLGFRNTLLKYKSSLTGPIAIKFEGLYDSNNLLRTYDDRHAPSSALHHRLVSCKFHCSYLFDERTCK</sequence>
<dbReference type="Gene3D" id="3.40.50.720">
    <property type="entry name" value="NAD(P)-binding Rossmann-like Domain"/>
    <property type="match status" value="1"/>
</dbReference>
<dbReference type="PANTHER" id="PTHR32487">
    <property type="entry name" value="3-OXO-DELTA(4,5)-STEROID 5-BETA-REDUCTASE"/>
    <property type="match status" value="1"/>
</dbReference>
<dbReference type="PANTHER" id="PTHR32487:SF0">
    <property type="entry name" value="3-OXO-DELTA(4,5)-STEROID 5-BETA-REDUCTASE"/>
    <property type="match status" value="1"/>
</dbReference>
<dbReference type="SUPFAM" id="SSF51735">
    <property type="entry name" value="NAD(P)-binding Rossmann-fold domains"/>
    <property type="match status" value="1"/>
</dbReference>